<dbReference type="Proteomes" id="UP000002258">
    <property type="component" value="Chromosome 6"/>
</dbReference>
<feature type="compositionally biased region" description="Basic and acidic residues" evidence="3">
    <location>
        <begin position="18"/>
        <end position="39"/>
    </location>
</feature>
<comment type="subcellular location">
    <subcellularLocation>
        <location evidence="1">Nucleus</location>
    </subcellularLocation>
</comment>
<evidence type="ECO:0000313" key="5">
    <source>
        <dbReference type="EMBL" id="ABN67766.2"/>
    </source>
</evidence>
<feature type="region of interest" description="Disordered" evidence="3">
    <location>
        <begin position="136"/>
        <end position="195"/>
    </location>
</feature>
<dbReference type="RefSeq" id="XP_001385795.2">
    <property type="nucleotide sequence ID" value="XM_001385758.1"/>
</dbReference>
<dbReference type="OrthoDB" id="4026176at2759"/>
<dbReference type="PANTHER" id="PTHR13495:SF0">
    <property type="entry name" value="PSME3-INTERACTING PROTEIN"/>
    <property type="match status" value="1"/>
</dbReference>
<organism evidence="5 6">
    <name type="scientific">Scheffersomyces stipitis (strain ATCC 58785 / CBS 6054 / NBRC 10063 / NRRL Y-11545)</name>
    <name type="common">Yeast</name>
    <name type="synonym">Pichia stipitis</name>
    <dbReference type="NCBI Taxonomy" id="322104"/>
    <lineage>
        <taxon>Eukaryota</taxon>
        <taxon>Fungi</taxon>
        <taxon>Dikarya</taxon>
        <taxon>Ascomycota</taxon>
        <taxon>Saccharomycotina</taxon>
        <taxon>Pichiomycetes</taxon>
        <taxon>Debaryomycetaceae</taxon>
        <taxon>Scheffersomyces</taxon>
    </lineage>
</organism>
<evidence type="ECO:0000256" key="2">
    <source>
        <dbReference type="ARBA" id="ARBA00023242"/>
    </source>
</evidence>
<dbReference type="GeneID" id="4840010"/>
<keyword evidence="2" id="KW-0539">Nucleus</keyword>
<evidence type="ECO:0000313" key="6">
    <source>
        <dbReference type="Proteomes" id="UP000002258"/>
    </source>
</evidence>
<dbReference type="STRING" id="322104.A3LXA1"/>
<accession>A3LXA1</accession>
<protein>
    <recommendedName>
        <fullName evidence="4">FAM192A/Fyv6 N-terminal domain-containing protein</fullName>
    </recommendedName>
</protein>
<gene>
    <name evidence="5" type="ORF">PICST_32745</name>
</gene>
<keyword evidence="6" id="KW-1185">Reference proteome</keyword>
<dbReference type="KEGG" id="pic:PICST_32745"/>
<dbReference type="Pfam" id="PF10187">
    <property type="entry name" value="FAM192A_Fyv6_N"/>
    <property type="match status" value="1"/>
</dbReference>
<proteinExistence type="predicted"/>
<reference evidence="5 6" key="1">
    <citation type="journal article" date="2007" name="Nat. Biotechnol.">
        <title>Genome sequence of the lignocellulose-bioconverting and xylose-fermenting yeast Pichia stipitis.</title>
        <authorList>
            <person name="Jeffries T.W."/>
            <person name="Grigoriev I.V."/>
            <person name="Grimwood J."/>
            <person name="Laplaza J.M."/>
            <person name="Aerts A."/>
            <person name="Salamov A."/>
            <person name="Schmutz J."/>
            <person name="Lindquist E."/>
            <person name="Dehal P."/>
            <person name="Shapiro H."/>
            <person name="Jin Y.S."/>
            <person name="Passoth V."/>
            <person name="Richardson P.M."/>
        </authorList>
    </citation>
    <scope>NUCLEOTIDE SEQUENCE [LARGE SCALE GENOMIC DNA]</scope>
    <source>
        <strain evidence="6">ATCC 58785 / CBS 6054 / NBRC 10063 / NRRL Y-11545</strain>
    </source>
</reference>
<dbReference type="AlphaFoldDB" id="A3LXA1"/>
<feature type="compositionally biased region" description="Low complexity" evidence="3">
    <location>
        <begin position="102"/>
        <end position="115"/>
    </location>
</feature>
<dbReference type="InterPro" id="IPR019331">
    <property type="entry name" value="FAM192A/Fyv6_N"/>
</dbReference>
<feature type="domain" description="FAM192A/Fyv6 N-terminal" evidence="4">
    <location>
        <begin position="12"/>
        <end position="85"/>
    </location>
</feature>
<dbReference type="InterPro" id="IPR039845">
    <property type="entry name" value="FAM192A"/>
</dbReference>
<feature type="region of interest" description="Disordered" evidence="3">
    <location>
        <begin position="1"/>
        <end position="41"/>
    </location>
</feature>
<dbReference type="InParanoid" id="A3LXA1"/>
<evidence type="ECO:0000259" key="4">
    <source>
        <dbReference type="Pfam" id="PF10187"/>
    </source>
</evidence>
<feature type="region of interest" description="Disordered" evidence="3">
    <location>
        <begin position="92"/>
        <end position="115"/>
    </location>
</feature>
<sequence length="195" mass="21602">MSEVTDPRSLSTEEDEGSERKTLQQQLKENRERKQREYQEQLAAKNSTYKLDEKSAQFYEELRAKELAKENLHKQQERQQLEKFRSLKSAASYKAESGKQVSTTPPTISSSAPSVESVSGVVENVESGSVKKATPTIVLRKRSSQKSVETAPPTKLAKSEKHAEKQVPAAGSAVPEQTVGSKVESLLGDYSSDED</sequence>
<dbReference type="GO" id="GO:0005634">
    <property type="term" value="C:nucleus"/>
    <property type="evidence" value="ECO:0007669"/>
    <property type="project" value="UniProtKB-SubCell"/>
</dbReference>
<name>A3LXA1_PICST</name>
<dbReference type="eggNOG" id="ENOG502SW9B">
    <property type="taxonomic scope" value="Eukaryota"/>
</dbReference>
<evidence type="ECO:0000256" key="3">
    <source>
        <dbReference type="SAM" id="MobiDB-lite"/>
    </source>
</evidence>
<dbReference type="HOGENOM" id="CLU_1396829_0_0_1"/>
<dbReference type="PANTHER" id="PTHR13495">
    <property type="entry name" value="NEFA-INTERACTING NUCLEAR PROTEIN NIP30"/>
    <property type="match status" value="1"/>
</dbReference>
<evidence type="ECO:0000256" key="1">
    <source>
        <dbReference type="ARBA" id="ARBA00004123"/>
    </source>
</evidence>
<dbReference type="EMBL" id="CP000500">
    <property type="protein sequence ID" value="ABN67766.2"/>
    <property type="molecule type" value="Genomic_DNA"/>
</dbReference>